<name>A0AAW1S482_9CHLO</name>
<comment type="caution">
    <text evidence="4">The sequence shown here is derived from an EMBL/GenBank/DDBJ whole genome shotgun (WGS) entry which is preliminary data.</text>
</comment>
<dbReference type="EMBL" id="JALJOU010000012">
    <property type="protein sequence ID" value="KAK9840727.1"/>
    <property type="molecule type" value="Genomic_DNA"/>
</dbReference>
<reference evidence="4 5" key="1">
    <citation type="journal article" date="2024" name="Nat. Commun.">
        <title>Phylogenomics reveals the evolutionary origins of lichenization in chlorophyte algae.</title>
        <authorList>
            <person name="Puginier C."/>
            <person name="Libourel C."/>
            <person name="Otte J."/>
            <person name="Skaloud P."/>
            <person name="Haon M."/>
            <person name="Grisel S."/>
            <person name="Petersen M."/>
            <person name="Berrin J.G."/>
            <person name="Delaux P.M."/>
            <person name="Dal Grande F."/>
            <person name="Keller J."/>
        </authorList>
    </citation>
    <scope>NUCLEOTIDE SEQUENCE [LARGE SCALE GENOMIC DNA]</scope>
    <source>
        <strain evidence="4 5">SAG 245.80</strain>
    </source>
</reference>
<comment type="similarity">
    <text evidence="2">Belongs to the TRAFAC class myosin-kinesin ATPase superfamily. Kinesin family.</text>
</comment>
<dbReference type="PANTHER" id="PTHR47972:SF28">
    <property type="entry name" value="KINESIN-LIKE PROTEIN KLP-3"/>
    <property type="match status" value="1"/>
</dbReference>
<evidence type="ECO:0000256" key="1">
    <source>
        <dbReference type="ARBA" id="ARBA00023175"/>
    </source>
</evidence>
<dbReference type="GO" id="GO:0015630">
    <property type="term" value="C:microtubule cytoskeleton"/>
    <property type="evidence" value="ECO:0007669"/>
    <property type="project" value="TreeGrafter"/>
</dbReference>
<keyword evidence="5" id="KW-1185">Reference proteome</keyword>
<dbReference type="GO" id="GO:0008017">
    <property type="term" value="F:microtubule binding"/>
    <property type="evidence" value="ECO:0007669"/>
    <property type="project" value="InterPro"/>
</dbReference>
<dbReference type="InterPro" id="IPR036961">
    <property type="entry name" value="Kinesin_motor_dom_sf"/>
</dbReference>
<dbReference type="GO" id="GO:0005524">
    <property type="term" value="F:ATP binding"/>
    <property type="evidence" value="ECO:0007669"/>
    <property type="project" value="UniProtKB-UniRule"/>
</dbReference>
<evidence type="ECO:0000313" key="5">
    <source>
        <dbReference type="Proteomes" id="UP001445335"/>
    </source>
</evidence>
<dbReference type="InterPro" id="IPR027417">
    <property type="entry name" value="P-loop_NTPase"/>
</dbReference>
<organism evidence="4 5">
    <name type="scientific">Elliptochloris bilobata</name>
    <dbReference type="NCBI Taxonomy" id="381761"/>
    <lineage>
        <taxon>Eukaryota</taxon>
        <taxon>Viridiplantae</taxon>
        <taxon>Chlorophyta</taxon>
        <taxon>core chlorophytes</taxon>
        <taxon>Trebouxiophyceae</taxon>
        <taxon>Trebouxiophyceae incertae sedis</taxon>
        <taxon>Elliptochloris clade</taxon>
        <taxon>Elliptochloris</taxon>
    </lineage>
</organism>
<accession>A0AAW1S482</accession>
<feature type="domain" description="Kinesin motor" evidence="3">
    <location>
        <begin position="18"/>
        <end position="128"/>
    </location>
</feature>
<keyword evidence="2" id="KW-0067">ATP-binding</keyword>
<dbReference type="PANTHER" id="PTHR47972">
    <property type="entry name" value="KINESIN-LIKE PROTEIN KLP-3"/>
    <property type="match status" value="1"/>
</dbReference>
<evidence type="ECO:0000313" key="4">
    <source>
        <dbReference type="EMBL" id="KAK9840727.1"/>
    </source>
</evidence>
<gene>
    <name evidence="4" type="ORF">WJX81_000449</name>
</gene>
<evidence type="ECO:0000256" key="2">
    <source>
        <dbReference type="PROSITE-ProRule" id="PRU00283"/>
    </source>
</evidence>
<dbReference type="SUPFAM" id="SSF52540">
    <property type="entry name" value="P-loop containing nucleoside triphosphate hydrolases"/>
    <property type="match status" value="1"/>
</dbReference>
<keyword evidence="2" id="KW-0547">Nucleotide-binding</keyword>
<dbReference type="PROSITE" id="PS50067">
    <property type="entry name" value="KINESIN_MOTOR_2"/>
    <property type="match status" value="1"/>
</dbReference>
<proteinExistence type="inferred from homology"/>
<dbReference type="AlphaFoldDB" id="A0AAW1S482"/>
<keyword evidence="1 2" id="KW-0505">Motor protein</keyword>
<protein>
    <recommendedName>
        <fullName evidence="3">Kinesin motor domain-containing protein</fullName>
    </recommendedName>
</protein>
<dbReference type="SMART" id="SM00129">
    <property type="entry name" value="KISc"/>
    <property type="match status" value="1"/>
</dbReference>
<dbReference type="Proteomes" id="UP001445335">
    <property type="component" value="Unassembled WGS sequence"/>
</dbReference>
<dbReference type="Pfam" id="PF16796">
    <property type="entry name" value="Microtub_bd"/>
    <property type="match status" value="1"/>
</dbReference>
<dbReference type="InterPro" id="IPR001752">
    <property type="entry name" value="Kinesin_motor_dom"/>
</dbReference>
<dbReference type="GO" id="GO:0007018">
    <property type="term" value="P:microtubule-based movement"/>
    <property type="evidence" value="ECO:0007669"/>
    <property type="project" value="InterPro"/>
</dbReference>
<dbReference type="InterPro" id="IPR027640">
    <property type="entry name" value="Kinesin-like_fam"/>
</dbReference>
<feature type="binding site" evidence="2">
    <location>
        <begin position="95"/>
        <end position="102"/>
    </location>
    <ligand>
        <name>ATP</name>
        <dbReference type="ChEBI" id="CHEBI:30616"/>
    </ligand>
</feature>
<sequence>MQATSFWAHEALQVLRGNIRVLVRVRPELGGSGDSVLAFPMAGAVVVSPPNRRVADFTVDAVLGPDSSQADVFAEVAPLIESVVDGYNACILAYGQTGSGKTYTMQGPAEDPGRHAGGDCTASCTPAA</sequence>
<dbReference type="GO" id="GO:0003777">
    <property type="term" value="F:microtubule motor activity"/>
    <property type="evidence" value="ECO:0007669"/>
    <property type="project" value="InterPro"/>
</dbReference>
<dbReference type="InterPro" id="IPR031852">
    <property type="entry name" value="Vik1/Cik1_MT-bd"/>
</dbReference>
<evidence type="ECO:0000259" key="3">
    <source>
        <dbReference type="PROSITE" id="PS50067"/>
    </source>
</evidence>
<dbReference type="Gene3D" id="3.40.850.10">
    <property type="entry name" value="Kinesin motor domain"/>
    <property type="match status" value="1"/>
</dbReference>